<sequence>MSHRADEVRKRIAKRKRERGVMSPKHTDTRQTSLFMSDEERHGGLYTPPSYEVGPGNNQTGHPLFRTEVFMFKVLCSAVLVLVTAIVFKNGSPMFDQAKSAITYSLEEEFQFAAVSTWYRDQFGEPLALFNINDNGEKQTEEEPTKMAQLAVPASGKVLESFQDNGQGIMVETNKPSVEAISEGTIVEASEKPDTGLTIVLMHADGTKSWYGNLNKINVALYDFVEKGTELGKTKLSDENKGTYYFAIKKGDVFIDPIQVIQFE</sequence>
<dbReference type="Pfam" id="PF01551">
    <property type="entry name" value="Peptidase_M23"/>
    <property type="match status" value="1"/>
</dbReference>
<evidence type="ECO:0000313" key="4">
    <source>
        <dbReference type="EMBL" id="APH04235.1"/>
    </source>
</evidence>
<dbReference type="GO" id="GO:0004222">
    <property type="term" value="F:metalloendopeptidase activity"/>
    <property type="evidence" value="ECO:0007669"/>
    <property type="project" value="TreeGrafter"/>
</dbReference>
<dbReference type="EMBL" id="CP016020">
    <property type="protein sequence ID" value="APH04235.1"/>
    <property type="molecule type" value="Genomic_DNA"/>
</dbReference>
<name>A0A1L3MPF5_9BACI</name>
<evidence type="ECO:0000259" key="3">
    <source>
        <dbReference type="Pfam" id="PF01551"/>
    </source>
</evidence>
<dbReference type="PANTHER" id="PTHR21666:SF274">
    <property type="entry name" value="STAGE IV SPORULATION PROTEIN FA"/>
    <property type="match status" value="1"/>
</dbReference>
<dbReference type="Gene3D" id="2.70.70.10">
    <property type="entry name" value="Glucose Permease (Domain IIA)"/>
    <property type="match status" value="1"/>
</dbReference>
<evidence type="ECO:0000256" key="2">
    <source>
        <dbReference type="SAM" id="Phobius"/>
    </source>
</evidence>
<keyword evidence="5" id="KW-1185">Reference proteome</keyword>
<protein>
    <recommendedName>
        <fullName evidence="3">M23ase beta-sheet core domain-containing protein</fullName>
    </recommendedName>
</protein>
<dbReference type="AlphaFoldDB" id="A0A1L3MPF5"/>
<dbReference type="CDD" id="cd12797">
    <property type="entry name" value="M23_peptidase"/>
    <property type="match status" value="1"/>
</dbReference>
<dbReference type="OrthoDB" id="2986589at2"/>
<dbReference type="RefSeq" id="WP_072579028.1">
    <property type="nucleotide sequence ID" value="NZ_CP016020.1"/>
</dbReference>
<gene>
    <name evidence="4" type="ORF">A9C19_05475</name>
</gene>
<evidence type="ECO:0000256" key="1">
    <source>
        <dbReference type="SAM" id="MobiDB-lite"/>
    </source>
</evidence>
<dbReference type="Proteomes" id="UP000181936">
    <property type="component" value="Chromosome"/>
</dbReference>
<dbReference type="InterPro" id="IPR050570">
    <property type="entry name" value="Cell_wall_metabolism_enzyme"/>
</dbReference>
<keyword evidence="2" id="KW-0472">Membrane</keyword>
<feature type="domain" description="M23ase beta-sheet core" evidence="3">
    <location>
        <begin position="166"/>
        <end position="257"/>
    </location>
</feature>
<feature type="compositionally biased region" description="Basic and acidic residues" evidence="1">
    <location>
        <begin position="1"/>
        <end position="10"/>
    </location>
</feature>
<dbReference type="InterPro" id="IPR016047">
    <property type="entry name" value="M23ase_b-sheet_dom"/>
</dbReference>
<keyword evidence="2" id="KW-0812">Transmembrane</keyword>
<evidence type="ECO:0000313" key="5">
    <source>
        <dbReference type="Proteomes" id="UP000181936"/>
    </source>
</evidence>
<dbReference type="PANTHER" id="PTHR21666">
    <property type="entry name" value="PEPTIDASE-RELATED"/>
    <property type="match status" value="1"/>
</dbReference>
<accession>A0A1L3MPF5</accession>
<organism evidence="4 5">
    <name type="scientific">Bacillus weihaiensis</name>
    <dbReference type="NCBI Taxonomy" id="1547283"/>
    <lineage>
        <taxon>Bacteria</taxon>
        <taxon>Bacillati</taxon>
        <taxon>Bacillota</taxon>
        <taxon>Bacilli</taxon>
        <taxon>Bacillales</taxon>
        <taxon>Bacillaceae</taxon>
        <taxon>Bacillus</taxon>
    </lineage>
</organism>
<feature type="transmembrane region" description="Helical" evidence="2">
    <location>
        <begin position="70"/>
        <end position="88"/>
    </location>
</feature>
<reference evidence="4 5" key="1">
    <citation type="journal article" date="2016" name="Sci. Rep.">
        <title>Complete genome sequence and transcriptomic analysis of a novel marine strain Bacillus weihaiensis reveals the mechanism of brown algae degradation.</title>
        <authorList>
            <person name="Zhu Y."/>
            <person name="Chen P."/>
            <person name="Bao Y."/>
            <person name="Men Y."/>
            <person name="Zeng Y."/>
            <person name="Yang J."/>
            <person name="Sun J."/>
            <person name="Sun Y."/>
        </authorList>
    </citation>
    <scope>NUCLEOTIDE SEQUENCE [LARGE SCALE GENOMIC DNA]</scope>
    <source>
        <strain evidence="4 5">Alg07</strain>
    </source>
</reference>
<feature type="region of interest" description="Disordered" evidence="1">
    <location>
        <begin position="1"/>
        <end position="30"/>
    </location>
</feature>
<dbReference type="SUPFAM" id="SSF51261">
    <property type="entry name" value="Duplicated hybrid motif"/>
    <property type="match status" value="1"/>
</dbReference>
<dbReference type="STRING" id="1547283.A9C19_05475"/>
<proteinExistence type="predicted"/>
<dbReference type="KEGG" id="bwh:A9C19_05475"/>
<keyword evidence="2" id="KW-1133">Transmembrane helix</keyword>
<dbReference type="InterPro" id="IPR011055">
    <property type="entry name" value="Dup_hybrid_motif"/>
</dbReference>